<gene>
    <name evidence="2" type="ORF">SAMN03080601_02637</name>
</gene>
<evidence type="ECO:0000313" key="2">
    <source>
        <dbReference type="EMBL" id="SKC23012.1"/>
    </source>
</evidence>
<evidence type="ECO:0000259" key="1">
    <source>
        <dbReference type="Pfam" id="PF09413"/>
    </source>
</evidence>
<organism evidence="2 3">
    <name type="scientific">Alkalitalea saponilacus</name>
    <dbReference type="NCBI Taxonomy" id="889453"/>
    <lineage>
        <taxon>Bacteria</taxon>
        <taxon>Pseudomonadati</taxon>
        <taxon>Bacteroidota</taxon>
        <taxon>Bacteroidia</taxon>
        <taxon>Marinilabiliales</taxon>
        <taxon>Marinilabiliaceae</taxon>
        <taxon>Alkalitalea</taxon>
    </lineage>
</organism>
<reference evidence="2 3" key="1">
    <citation type="submission" date="2017-02" db="EMBL/GenBank/DDBJ databases">
        <authorList>
            <person name="Peterson S.W."/>
        </authorList>
    </citation>
    <scope>NUCLEOTIDE SEQUENCE [LARGE SCALE GENOMIC DNA]</scope>
    <source>
        <strain evidence="2 3">DSM 24412</strain>
    </source>
</reference>
<dbReference type="AlphaFoldDB" id="A0A1T5HQU1"/>
<proteinExistence type="predicted"/>
<dbReference type="EMBL" id="FUYV01000016">
    <property type="protein sequence ID" value="SKC23012.1"/>
    <property type="molecule type" value="Genomic_DNA"/>
</dbReference>
<dbReference type="Proteomes" id="UP000191055">
    <property type="component" value="Unassembled WGS sequence"/>
</dbReference>
<protein>
    <submittedName>
        <fullName evidence="2">Putative signal transducing protein</fullName>
    </submittedName>
</protein>
<name>A0A1T5HQU1_9BACT</name>
<dbReference type="InterPro" id="IPR018551">
    <property type="entry name" value="DUF2007"/>
</dbReference>
<dbReference type="Pfam" id="PF09413">
    <property type="entry name" value="DUF2007"/>
    <property type="match status" value="1"/>
</dbReference>
<dbReference type="KEGG" id="asx:CDL62_04315"/>
<keyword evidence="3" id="KW-1185">Reference proteome</keyword>
<dbReference type="STRING" id="889453.SAMN03080601_02637"/>
<evidence type="ECO:0000313" key="3">
    <source>
        <dbReference type="Proteomes" id="UP000191055"/>
    </source>
</evidence>
<sequence length="80" mass="8782">MIMSDDNIVKIFTASEVSVLILKGRLEEIGITSLKKDNFKSGVAAGFYGGPPDVVDLYIKEKDMDAAASIIKEFEDNQLK</sequence>
<accession>A0A1T5HQU1</accession>
<feature type="domain" description="DUF2007" evidence="1">
    <location>
        <begin position="12"/>
        <end position="75"/>
    </location>
</feature>